<keyword evidence="3" id="KW-1185">Reference proteome</keyword>
<evidence type="ECO:0000256" key="1">
    <source>
        <dbReference type="SAM" id="MobiDB-lite"/>
    </source>
</evidence>
<dbReference type="OrthoDB" id="10493217at2759"/>
<protein>
    <submittedName>
        <fullName evidence="2">Uncharacterized protein</fullName>
    </submittedName>
</protein>
<organism evidence="2 3">
    <name type="scientific">Mytilus edulis</name>
    <name type="common">Blue mussel</name>
    <dbReference type="NCBI Taxonomy" id="6550"/>
    <lineage>
        <taxon>Eukaryota</taxon>
        <taxon>Metazoa</taxon>
        <taxon>Spiralia</taxon>
        <taxon>Lophotrochozoa</taxon>
        <taxon>Mollusca</taxon>
        <taxon>Bivalvia</taxon>
        <taxon>Autobranchia</taxon>
        <taxon>Pteriomorphia</taxon>
        <taxon>Mytilida</taxon>
        <taxon>Mytiloidea</taxon>
        <taxon>Mytilidae</taxon>
        <taxon>Mytilinae</taxon>
        <taxon>Mytilus</taxon>
    </lineage>
</organism>
<feature type="region of interest" description="Disordered" evidence="1">
    <location>
        <begin position="272"/>
        <end position="298"/>
    </location>
</feature>
<dbReference type="AlphaFoldDB" id="A0A8S3SWE3"/>
<dbReference type="EMBL" id="CAJPWZ010001848">
    <property type="protein sequence ID" value="CAG2225387.1"/>
    <property type="molecule type" value="Genomic_DNA"/>
</dbReference>
<comment type="caution">
    <text evidence="2">The sequence shown here is derived from an EMBL/GenBank/DDBJ whole genome shotgun (WGS) entry which is preliminary data.</text>
</comment>
<proteinExistence type="predicted"/>
<dbReference type="Proteomes" id="UP000683360">
    <property type="component" value="Unassembled WGS sequence"/>
</dbReference>
<evidence type="ECO:0000313" key="2">
    <source>
        <dbReference type="EMBL" id="CAG2225387.1"/>
    </source>
</evidence>
<gene>
    <name evidence="2" type="ORF">MEDL_38541</name>
</gene>
<sequence length="331" mass="38377">MEWIIYTLCVVGFLILIALSHFVRSYRKRLSKTIRREDRREDIEIRQERVDQPYPEIYDEIDENLIGVDNSNPLVIPELLSRRAITNDVRTMKINTDQEDSSGYLDPVFSINETESQSSLKESSSSHSSNVDLVIPDYTGYLNPYQPLLKTEQKISDGYEVAIHVHQNSERSSGSVSSEDGSCAYKYSHVYQQLKQDQSANTHVYEKAPIDEKELNKIDKYEKANCRNQVDADRKDIDSSDLLHNEETNKQINKHVLFVCQTKWDDARANTNTFTNADDEGNNDSFENPDKPINKNTNQTFHDEECTKKVPRVDIYNEYLDMKNLTQKDKM</sequence>
<accession>A0A8S3SWE3</accession>
<reference evidence="2" key="1">
    <citation type="submission" date="2021-03" db="EMBL/GenBank/DDBJ databases">
        <authorList>
            <person name="Bekaert M."/>
        </authorList>
    </citation>
    <scope>NUCLEOTIDE SEQUENCE</scope>
</reference>
<name>A0A8S3SWE3_MYTED</name>
<evidence type="ECO:0000313" key="3">
    <source>
        <dbReference type="Proteomes" id="UP000683360"/>
    </source>
</evidence>